<dbReference type="EMBL" id="AP024484">
    <property type="protein sequence ID" value="BCS86530.1"/>
    <property type="molecule type" value="Genomic_DNA"/>
</dbReference>
<name>A0ABN6EKN6_9BACT</name>
<organism evidence="1 2">
    <name type="scientific">Prevotella herbatica</name>
    <dbReference type="NCBI Taxonomy" id="2801997"/>
    <lineage>
        <taxon>Bacteria</taxon>
        <taxon>Pseudomonadati</taxon>
        <taxon>Bacteroidota</taxon>
        <taxon>Bacteroidia</taxon>
        <taxon>Bacteroidales</taxon>
        <taxon>Prevotellaceae</taxon>
        <taxon>Prevotella</taxon>
    </lineage>
</organism>
<accession>A0ABN6EKN6</accession>
<keyword evidence="2" id="KW-1185">Reference proteome</keyword>
<evidence type="ECO:0000313" key="1">
    <source>
        <dbReference type="EMBL" id="BCS86530.1"/>
    </source>
</evidence>
<reference evidence="1 2" key="1">
    <citation type="journal article" date="2022" name="Int. J. Syst. Evol. Microbiol.">
        <title>Prevotella herbatica sp. nov., a plant polysaccharide-decomposing anaerobic bacterium isolated from a methanogenic reactor.</title>
        <authorList>
            <person name="Uek A."/>
            <person name="Tonouchi A."/>
            <person name="Kaku N."/>
            <person name="Ueki K."/>
        </authorList>
    </citation>
    <scope>NUCLEOTIDE SEQUENCE [LARGE SCALE GENOMIC DNA]</scope>
    <source>
        <strain evidence="1 2">WR041</strain>
    </source>
</reference>
<evidence type="ECO:0000313" key="2">
    <source>
        <dbReference type="Proteomes" id="UP001319045"/>
    </source>
</evidence>
<proteinExistence type="predicted"/>
<gene>
    <name evidence="1" type="ORF">prwr041_24230</name>
</gene>
<sequence>MHIRKLMLNICPSIFNSTACGTIVKSNMATIKIKTSNDTRRIANLCLISICRLIVSSPDITKHP</sequence>
<dbReference type="Proteomes" id="UP001319045">
    <property type="component" value="Chromosome"/>
</dbReference>
<protein>
    <submittedName>
        <fullName evidence="1">Uncharacterized protein</fullName>
    </submittedName>
</protein>